<dbReference type="Gene3D" id="1.20.1250.20">
    <property type="entry name" value="MFS general substrate transporter like domains"/>
    <property type="match status" value="2"/>
</dbReference>
<dbReference type="GO" id="GO:0005886">
    <property type="term" value="C:plasma membrane"/>
    <property type="evidence" value="ECO:0007669"/>
    <property type="project" value="UniProtKB-SubCell"/>
</dbReference>
<keyword evidence="3" id="KW-1003">Cell membrane</keyword>
<dbReference type="AlphaFoldDB" id="A0A0A2FA81"/>
<evidence type="ECO:0000313" key="10">
    <source>
        <dbReference type="Proteomes" id="UP000030146"/>
    </source>
</evidence>
<comment type="subcellular location">
    <subcellularLocation>
        <location evidence="1">Cell membrane</location>
        <topology evidence="1">Multi-pass membrane protein</topology>
    </subcellularLocation>
</comment>
<evidence type="ECO:0000256" key="6">
    <source>
        <dbReference type="ARBA" id="ARBA00023136"/>
    </source>
</evidence>
<dbReference type="InterPro" id="IPR020846">
    <property type="entry name" value="MFS_dom"/>
</dbReference>
<protein>
    <submittedName>
        <fullName evidence="9">Nucleoside permease</fullName>
    </submittedName>
</protein>
<keyword evidence="10" id="KW-1185">Reference proteome</keyword>
<organism evidence="9 10">
    <name type="scientific">Porphyromonas gulae</name>
    <dbReference type="NCBI Taxonomy" id="111105"/>
    <lineage>
        <taxon>Bacteria</taxon>
        <taxon>Pseudomonadati</taxon>
        <taxon>Bacteroidota</taxon>
        <taxon>Bacteroidia</taxon>
        <taxon>Bacteroidales</taxon>
        <taxon>Porphyromonadaceae</taxon>
        <taxon>Porphyromonas</taxon>
    </lineage>
</organism>
<evidence type="ECO:0000256" key="1">
    <source>
        <dbReference type="ARBA" id="ARBA00004651"/>
    </source>
</evidence>
<evidence type="ECO:0000256" key="2">
    <source>
        <dbReference type="ARBA" id="ARBA00022448"/>
    </source>
</evidence>
<evidence type="ECO:0000256" key="4">
    <source>
        <dbReference type="ARBA" id="ARBA00022692"/>
    </source>
</evidence>
<keyword evidence="5 7" id="KW-1133">Transmembrane helix</keyword>
<keyword evidence="6 7" id="KW-0472">Membrane</keyword>
<feature type="transmembrane region" description="Helical" evidence="7">
    <location>
        <begin position="73"/>
        <end position="90"/>
    </location>
</feature>
<dbReference type="PANTHER" id="PTHR23522:SF4">
    <property type="entry name" value="NUCLEOSIDE PERMEASE NUPG-RELATED"/>
    <property type="match status" value="1"/>
</dbReference>
<name>A0A0A2FA81_9PORP</name>
<evidence type="ECO:0000259" key="8">
    <source>
        <dbReference type="PROSITE" id="PS50850"/>
    </source>
</evidence>
<feature type="domain" description="Major facilitator superfamily (MFS) profile" evidence="8">
    <location>
        <begin position="211"/>
        <end position="412"/>
    </location>
</feature>
<feature type="transmembrane region" description="Helical" evidence="7">
    <location>
        <begin position="213"/>
        <end position="233"/>
    </location>
</feature>
<feature type="transmembrane region" description="Helical" evidence="7">
    <location>
        <begin position="307"/>
        <end position="326"/>
    </location>
</feature>
<dbReference type="PANTHER" id="PTHR23522">
    <property type="entry name" value="BLL5896 PROTEIN"/>
    <property type="match status" value="1"/>
</dbReference>
<dbReference type="GO" id="GO:0015213">
    <property type="term" value="F:uridine transmembrane transporter activity"/>
    <property type="evidence" value="ECO:0007669"/>
    <property type="project" value="TreeGrafter"/>
</dbReference>
<dbReference type="Pfam" id="PF03825">
    <property type="entry name" value="Nuc_H_symport"/>
    <property type="match status" value="1"/>
</dbReference>
<feature type="transmembrane region" description="Helical" evidence="7">
    <location>
        <begin position="380"/>
        <end position="401"/>
    </location>
</feature>
<feature type="transmembrane region" description="Helical" evidence="7">
    <location>
        <begin position="253"/>
        <end position="276"/>
    </location>
</feature>
<comment type="caution">
    <text evidence="9">The sequence shown here is derived from an EMBL/GenBank/DDBJ whole genome shotgun (WGS) entry which is preliminary data.</text>
</comment>
<keyword evidence="2" id="KW-0813">Transport</keyword>
<evidence type="ECO:0000256" key="7">
    <source>
        <dbReference type="SAM" id="Phobius"/>
    </source>
</evidence>
<feature type="transmembrane region" description="Helical" evidence="7">
    <location>
        <begin position="96"/>
        <end position="119"/>
    </location>
</feature>
<accession>A0A0A2FA81</accession>
<dbReference type="RefSeq" id="WP_039424765.1">
    <property type="nucleotide sequence ID" value="NZ_JRAK01000080.1"/>
</dbReference>
<dbReference type="CDD" id="cd06177">
    <property type="entry name" value="MFS_NHS"/>
    <property type="match status" value="1"/>
</dbReference>
<evidence type="ECO:0000256" key="3">
    <source>
        <dbReference type="ARBA" id="ARBA00022475"/>
    </source>
</evidence>
<evidence type="ECO:0000313" key="9">
    <source>
        <dbReference type="EMBL" id="KGN87931.1"/>
    </source>
</evidence>
<feature type="transmembrane region" description="Helical" evidence="7">
    <location>
        <begin position="44"/>
        <end position="64"/>
    </location>
</feature>
<reference evidence="9 10" key="1">
    <citation type="submission" date="2014-08" db="EMBL/GenBank/DDBJ databases">
        <title>Porphyromonas gulae strain:COT-052_OH3439 Genome sequencing.</title>
        <authorList>
            <person name="Wallis C."/>
            <person name="Deusch O."/>
            <person name="O'Flynn C."/>
            <person name="Davis I."/>
            <person name="Jospin G."/>
            <person name="Darling A.E."/>
            <person name="Coil D.A."/>
            <person name="Alexiev A."/>
            <person name="Horsfall A."/>
            <person name="Kirkwood N."/>
            <person name="Harris S."/>
            <person name="Eisen J.A."/>
        </authorList>
    </citation>
    <scope>NUCLEOTIDE SEQUENCE [LARGE SCALE GENOMIC DNA]</scope>
    <source>
        <strain evidence="10">COT-052 OH3439</strain>
    </source>
</reference>
<sequence length="412" mass="45503">MMKQLKYRLILMNFLQFFIWGAWLISLGGYMASVLHYSGLEIGAIYGTMGIASLFMPGLLGILADKYVAAQKLLGACHLIGAILLVYASTLSSYSVFYPVMLLLCMSYMPTLALTNTIAYTAMEKAGMDIVREFPPIRVWGTVGFILAMWTVDICGWVMSSMQFYVSAVASLALGLYAFTLPHCPPAKENKKKGVLAVLGLDAFVLFRQRRMAIFFLFAMLLGAALQVTNTFGNPFLSHFADAYSESFAVQHPNVLLSLSQISETLFILTIPFFMGRFGIKRVMLMSMLAWVLRFAFFGLGNPGSGFIFLVLSMIVYGMAFDFFNISGSMFVDRETTPSIRAAAQGLFMIMTNGIGAIIGGFASGWVVDRFTDAGHTVWSTVWYIFAAYALVITILFAIFFKPESSSPVSRS</sequence>
<gene>
    <name evidence="9" type="ORF">HR15_05725</name>
</gene>
<dbReference type="Proteomes" id="UP000030146">
    <property type="component" value="Unassembled WGS sequence"/>
</dbReference>
<keyword evidence="4 7" id="KW-0812">Transmembrane</keyword>
<dbReference type="EMBL" id="JRAK01000080">
    <property type="protein sequence ID" value="KGN87931.1"/>
    <property type="molecule type" value="Genomic_DNA"/>
</dbReference>
<dbReference type="GO" id="GO:0015212">
    <property type="term" value="F:cytidine transmembrane transporter activity"/>
    <property type="evidence" value="ECO:0007669"/>
    <property type="project" value="TreeGrafter"/>
</dbReference>
<dbReference type="NCBIfam" id="TIGR00889">
    <property type="entry name" value="2A0110"/>
    <property type="match status" value="1"/>
</dbReference>
<dbReference type="InterPro" id="IPR036259">
    <property type="entry name" value="MFS_trans_sf"/>
</dbReference>
<feature type="transmembrane region" description="Helical" evidence="7">
    <location>
        <begin position="12"/>
        <end position="32"/>
    </location>
</feature>
<feature type="transmembrane region" description="Helical" evidence="7">
    <location>
        <begin position="139"/>
        <end position="159"/>
    </location>
</feature>
<evidence type="ECO:0000256" key="5">
    <source>
        <dbReference type="ARBA" id="ARBA00022989"/>
    </source>
</evidence>
<dbReference type="FunFam" id="1.20.1250.20:FF:000012">
    <property type="entry name" value="Nucleoside permease NupG"/>
    <property type="match status" value="1"/>
</dbReference>
<feature type="transmembrane region" description="Helical" evidence="7">
    <location>
        <begin position="165"/>
        <end position="184"/>
    </location>
</feature>
<proteinExistence type="predicted"/>
<feature type="transmembrane region" description="Helical" evidence="7">
    <location>
        <begin position="347"/>
        <end position="368"/>
    </location>
</feature>
<dbReference type="SUPFAM" id="SSF103473">
    <property type="entry name" value="MFS general substrate transporter"/>
    <property type="match status" value="1"/>
</dbReference>
<dbReference type="PROSITE" id="PS50850">
    <property type="entry name" value="MFS"/>
    <property type="match status" value="1"/>
</dbReference>
<dbReference type="InterPro" id="IPR004740">
    <property type="entry name" value="Nuc_H_symport"/>
</dbReference>